<dbReference type="EMBL" id="JAJOZR010000001">
    <property type="protein sequence ID" value="MCD7108093.1"/>
    <property type="molecule type" value="Genomic_DNA"/>
</dbReference>
<protein>
    <submittedName>
        <fullName evidence="4">Plasmid partitioning protein RepB</fullName>
    </submittedName>
</protein>
<dbReference type="InterPro" id="IPR050336">
    <property type="entry name" value="Chromosome_partition/occlusion"/>
</dbReference>
<dbReference type="Pfam" id="PF02195">
    <property type="entry name" value="ParB_N"/>
    <property type="match status" value="1"/>
</dbReference>
<dbReference type="InterPro" id="IPR004437">
    <property type="entry name" value="ParB/RepB/Spo0J"/>
</dbReference>
<dbReference type="InterPro" id="IPR037972">
    <property type="entry name" value="RepB_N"/>
</dbReference>
<proteinExistence type="inferred from homology"/>
<dbReference type="NCBIfam" id="TIGR03454">
    <property type="entry name" value="partition_RepB"/>
    <property type="match status" value="1"/>
</dbReference>
<dbReference type="InterPro" id="IPR017819">
    <property type="entry name" value="Plasmid_partition_RepB"/>
</dbReference>
<dbReference type="AlphaFoldDB" id="A0A9X1NRP8"/>
<evidence type="ECO:0000256" key="1">
    <source>
        <dbReference type="ARBA" id="ARBA00006295"/>
    </source>
</evidence>
<comment type="caution">
    <text evidence="4">The sequence shown here is derived from an EMBL/GenBank/DDBJ whole genome shotgun (WGS) entry which is preliminary data.</text>
</comment>
<gene>
    <name evidence="4" type="primary">repB</name>
    <name evidence="4" type="ORF">LRX75_03450</name>
</gene>
<dbReference type="GO" id="GO:0005694">
    <property type="term" value="C:chromosome"/>
    <property type="evidence" value="ECO:0007669"/>
    <property type="project" value="TreeGrafter"/>
</dbReference>
<dbReference type="PANTHER" id="PTHR33375:SF1">
    <property type="entry name" value="CHROMOSOME-PARTITIONING PROTEIN PARB-RELATED"/>
    <property type="match status" value="1"/>
</dbReference>
<dbReference type="GO" id="GO:0007059">
    <property type="term" value="P:chromosome segregation"/>
    <property type="evidence" value="ECO:0007669"/>
    <property type="project" value="TreeGrafter"/>
</dbReference>
<sequence>MSKTKKSIIANFGLLSAAVDADPRPIEQATGAPPPATPALPRVGAGVIGAAQRSIGELRDERDRLKALVESGSGASLELEAALIDPSPFPDRLADDNDADFAAFKATFEAEGQKIPIQVRPHPDHIGRYQVIYGHRRLKAAKELGLPVRALVVEMSDRDLVVSQGIENAARQDLTWIERALFAARMDEAQIKPRDIKAALAIDDAELARMRGVYRAVPLDVIEAIGRAPKVGRPRWGDFAKLFSAAHDASAILSKTLQGDGKSAAGSDDRFRLALAALKAPKSRPDDTEADILALRDPDGQDIARVKVSSKELRIVHVGPKGAAFSAFLQAEMPRLVEKFERRDDADD</sequence>
<dbReference type="GO" id="GO:0003677">
    <property type="term" value="F:DNA binding"/>
    <property type="evidence" value="ECO:0007669"/>
    <property type="project" value="InterPro"/>
</dbReference>
<dbReference type="NCBIfam" id="TIGR00180">
    <property type="entry name" value="parB_part"/>
    <property type="match status" value="1"/>
</dbReference>
<dbReference type="SUPFAM" id="SSF110849">
    <property type="entry name" value="ParB/Sulfiredoxin"/>
    <property type="match status" value="1"/>
</dbReference>
<dbReference type="PANTHER" id="PTHR33375">
    <property type="entry name" value="CHROMOSOME-PARTITIONING PROTEIN PARB-RELATED"/>
    <property type="match status" value="1"/>
</dbReference>
<organism evidence="4 5">
    <name type="scientific">Rhizobium quercicola</name>
    <dbReference type="NCBI Taxonomy" id="2901226"/>
    <lineage>
        <taxon>Bacteria</taxon>
        <taxon>Pseudomonadati</taxon>
        <taxon>Pseudomonadota</taxon>
        <taxon>Alphaproteobacteria</taxon>
        <taxon>Hyphomicrobiales</taxon>
        <taxon>Rhizobiaceae</taxon>
        <taxon>Rhizobium/Agrobacterium group</taxon>
        <taxon>Rhizobium</taxon>
    </lineage>
</organism>
<dbReference type="Pfam" id="PF07506">
    <property type="entry name" value="RepB"/>
    <property type="match status" value="1"/>
</dbReference>
<evidence type="ECO:0000313" key="5">
    <source>
        <dbReference type="Proteomes" id="UP001139089"/>
    </source>
</evidence>
<dbReference type="InterPro" id="IPR003115">
    <property type="entry name" value="ParB_N"/>
</dbReference>
<dbReference type="CDD" id="cd16405">
    <property type="entry name" value="RepB_like_N"/>
    <property type="match status" value="1"/>
</dbReference>
<name>A0A9X1NRP8_9HYPH</name>
<feature type="region of interest" description="Disordered" evidence="2">
    <location>
        <begin position="22"/>
        <end position="42"/>
    </location>
</feature>
<dbReference type="SMART" id="SM00470">
    <property type="entry name" value="ParB"/>
    <property type="match status" value="1"/>
</dbReference>
<dbReference type="InterPro" id="IPR036086">
    <property type="entry name" value="ParB/Sulfiredoxin_sf"/>
</dbReference>
<comment type="similarity">
    <text evidence="1">Belongs to the ParB family.</text>
</comment>
<feature type="domain" description="ParB-like N-terminal" evidence="3">
    <location>
        <begin position="77"/>
        <end position="169"/>
    </location>
</feature>
<evidence type="ECO:0000313" key="4">
    <source>
        <dbReference type="EMBL" id="MCD7108093.1"/>
    </source>
</evidence>
<dbReference type="RefSeq" id="WP_231811896.1">
    <property type="nucleotide sequence ID" value="NZ_JAJOZR010000001.1"/>
</dbReference>
<reference evidence="4" key="1">
    <citation type="submission" date="2021-12" db="EMBL/GenBank/DDBJ databases">
        <authorList>
            <person name="Li Y."/>
        </authorList>
    </citation>
    <scope>NUCLEOTIDE SEQUENCE</scope>
    <source>
        <strain evidence="4">DKSPLA3</strain>
    </source>
</reference>
<dbReference type="Gene3D" id="3.90.1530.30">
    <property type="match status" value="1"/>
</dbReference>
<dbReference type="Proteomes" id="UP001139089">
    <property type="component" value="Unassembled WGS sequence"/>
</dbReference>
<evidence type="ECO:0000256" key="2">
    <source>
        <dbReference type="SAM" id="MobiDB-lite"/>
    </source>
</evidence>
<evidence type="ECO:0000259" key="3">
    <source>
        <dbReference type="SMART" id="SM00470"/>
    </source>
</evidence>
<accession>A0A9X1NRP8</accession>
<dbReference type="InterPro" id="IPR011111">
    <property type="entry name" value="Plasmid_RepB"/>
</dbReference>
<keyword evidence="5" id="KW-1185">Reference proteome</keyword>